<dbReference type="Proteomes" id="UP000315938">
    <property type="component" value="Unassembled WGS sequence"/>
</dbReference>
<dbReference type="InterPro" id="IPR027417">
    <property type="entry name" value="P-loop_NTPase"/>
</dbReference>
<name>A0A553IJ47_ACHLA</name>
<dbReference type="InterPro" id="IPR051782">
    <property type="entry name" value="ABC_Transporter_VariousFunc"/>
</dbReference>
<dbReference type="AlphaFoldDB" id="A0A553IJ47"/>
<dbReference type="PANTHER" id="PTHR42939:SF1">
    <property type="entry name" value="ABC TRANSPORTER ATP-BINDING PROTEIN ALBC-RELATED"/>
    <property type="match status" value="1"/>
</dbReference>
<dbReference type="GO" id="GO:0016887">
    <property type="term" value="F:ATP hydrolysis activity"/>
    <property type="evidence" value="ECO:0007669"/>
    <property type="project" value="InterPro"/>
</dbReference>
<dbReference type="InterPro" id="IPR003593">
    <property type="entry name" value="AAA+_ATPase"/>
</dbReference>
<dbReference type="SMART" id="SM00382">
    <property type="entry name" value="AAA"/>
    <property type="match status" value="1"/>
</dbReference>
<dbReference type="Gene3D" id="3.40.50.300">
    <property type="entry name" value="P-loop containing nucleotide triphosphate hydrolases"/>
    <property type="match status" value="1"/>
</dbReference>
<dbReference type="GO" id="GO:0005524">
    <property type="term" value="F:ATP binding"/>
    <property type="evidence" value="ECO:0007669"/>
    <property type="project" value="UniProtKB-KW"/>
</dbReference>
<evidence type="ECO:0000313" key="5">
    <source>
        <dbReference type="EMBL" id="TRY00206.1"/>
    </source>
</evidence>
<reference evidence="5 6" key="1">
    <citation type="submission" date="2019-07" db="EMBL/GenBank/DDBJ databases">
        <title>Genome sequence of Acholeplasma laidlawii strain with increased resistance to erythromycin.</title>
        <authorList>
            <person name="Medvedeva E.S."/>
            <person name="Baranova N.B."/>
            <person name="Siniagina M.N."/>
            <person name="Mouzykantov A."/>
            <person name="Chernova O.A."/>
            <person name="Chernov V.M."/>
        </authorList>
    </citation>
    <scope>NUCLEOTIDE SEQUENCE [LARGE SCALE GENOMIC DNA]</scope>
    <source>
        <strain evidence="5 6">PG8REry</strain>
    </source>
</reference>
<evidence type="ECO:0000259" key="4">
    <source>
        <dbReference type="PROSITE" id="PS50893"/>
    </source>
</evidence>
<gene>
    <name evidence="5" type="ORF">FNV44_03935</name>
</gene>
<comment type="caution">
    <text evidence="5">The sequence shown here is derived from an EMBL/GenBank/DDBJ whole genome shotgun (WGS) entry which is preliminary data.</text>
</comment>
<evidence type="ECO:0000256" key="1">
    <source>
        <dbReference type="ARBA" id="ARBA00022448"/>
    </source>
</evidence>
<dbReference type="PROSITE" id="PS50893">
    <property type="entry name" value="ABC_TRANSPORTER_2"/>
    <property type="match status" value="1"/>
</dbReference>
<dbReference type="GeneID" id="41338526"/>
<dbReference type="EMBL" id="VKID01000001">
    <property type="protein sequence ID" value="TRY00206.1"/>
    <property type="molecule type" value="Genomic_DNA"/>
</dbReference>
<feature type="domain" description="ABC transporter" evidence="4">
    <location>
        <begin position="2"/>
        <end position="224"/>
    </location>
</feature>
<evidence type="ECO:0000256" key="2">
    <source>
        <dbReference type="ARBA" id="ARBA00022741"/>
    </source>
</evidence>
<keyword evidence="3 5" id="KW-0067">ATP-binding</keyword>
<dbReference type="Pfam" id="PF00005">
    <property type="entry name" value="ABC_tran"/>
    <property type="match status" value="1"/>
</dbReference>
<dbReference type="SUPFAM" id="SSF52540">
    <property type="entry name" value="P-loop containing nucleoside triphosphate hydrolases"/>
    <property type="match status" value="1"/>
</dbReference>
<dbReference type="RefSeq" id="WP_012242294.1">
    <property type="nucleotide sequence ID" value="NZ_JACAOE010000001.1"/>
</dbReference>
<dbReference type="PANTHER" id="PTHR42939">
    <property type="entry name" value="ABC TRANSPORTER ATP-BINDING PROTEIN ALBC-RELATED"/>
    <property type="match status" value="1"/>
</dbReference>
<keyword evidence="1" id="KW-0813">Transport</keyword>
<organism evidence="5 6">
    <name type="scientific">Acholeplasma laidlawii</name>
    <dbReference type="NCBI Taxonomy" id="2148"/>
    <lineage>
        <taxon>Bacteria</taxon>
        <taxon>Bacillati</taxon>
        <taxon>Mycoplasmatota</taxon>
        <taxon>Mollicutes</taxon>
        <taxon>Acholeplasmatales</taxon>
        <taxon>Acholeplasmataceae</taxon>
        <taxon>Acholeplasma</taxon>
    </lineage>
</organism>
<sequence length="234" mass="26601">MLEAIYLTKAYDNLLVLDGASFKVEKNQIVGLLGPNGSGKTTIIKLINDLIKPTSGHIIFKGHKLNIEDKSNIAYLPERSALNMSQTVLDVIKMYKDFFSDFNQEHAKHILKLFEVPVTKRLSQLSKGQRGKVQLALTLGRKVDLYILDEPLDGMDPASRDLIMKIVLKYKKEDSTVLISTHQITDIESYLDYVILLKNGKIIEADLAKNLESRHNLTLSAYFKEVYKYDEEII</sequence>
<keyword evidence="2" id="KW-0547">Nucleotide-binding</keyword>
<dbReference type="InterPro" id="IPR003439">
    <property type="entry name" value="ABC_transporter-like_ATP-bd"/>
</dbReference>
<proteinExistence type="predicted"/>
<evidence type="ECO:0000313" key="6">
    <source>
        <dbReference type="Proteomes" id="UP000315938"/>
    </source>
</evidence>
<accession>A0A553IJ47</accession>
<protein>
    <submittedName>
        <fullName evidence="5">ABC transporter ATP-binding protein</fullName>
    </submittedName>
</protein>
<evidence type="ECO:0000256" key="3">
    <source>
        <dbReference type="ARBA" id="ARBA00022840"/>
    </source>
</evidence>